<evidence type="ECO:0000256" key="4">
    <source>
        <dbReference type="ARBA" id="ARBA00022643"/>
    </source>
</evidence>
<evidence type="ECO:0000256" key="1">
    <source>
        <dbReference type="ARBA" id="ARBA00001917"/>
    </source>
</evidence>
<evidence type="ECO:0000259" key="7">
    <source>
        <dbReference type="Pfam" id="PF01180"/>
    </source>
</evidence>
<dbReference type="Proteomes" id="UP001500274">
    <property type="component" value="Unassembled WGS sequence"/>
</dbReference>
<evidence type="ECO:0000256" key="6">
    <source>
        <dbReference type="ARBA" id="ARBA00023002"/>
    </source>
</evidence>
<sequence>MHPFYDPTLTYEQNYARGPFGAFAESEPDAAPPASGNSFLGRAVGIPFGIPAGPLLNARFVAAAFAHGYDLAVYKTVRTRAHPSNPYPNVLAVHVDGDLAPDAGAVRADGEFTEPLSISNSFGVPSRDPDIWQPDMTAAVAAAGEGQLLVGSFQGTRGSASELALVADHLRAARLVVETGAPVLELNLSCPNEGAASLLCFDTPRVRRILAVVKDEIGDIPLLVKLAYFEADADLERFVEATSEFVAGYAAVNTIPARLVTASGAPALGAGRESAGVCGAAIRWAGLEMTRRLARIRALRDADFAIVGTGGVASAADYLAYREAGADAVMSATGAMWHPHLAREVARVAAEG</sequence>
<evidence type="ECO:0000256" key="3">
    <source>
        <dbReference type="ARBA" id="ARBA00022630"/>
    </source>
</evidence>
<proteinExistence type="predicted"/>
<dbReference type="PANTHER" id="PTHR48109:SF1">
    <property type="entry name" value="DIHYDROOROTATE DEHYDROGENASE (FUMARATE)"/>
    <property type="match status" value="1"/>
</dbReference>
<gene>
    <name evidence="8" type="ORF">GCM10009862_11680</name>
</gene>
<dbReference type="PANTHER" id="PTHR48109">
    <property type="entry name" value="DIHYDROOROTATE DEHYDROGENASE (QUINONE), MITOCHONDRIAL-RELATED"/>
    <property type="match status" value="1"/>
</dbReference>
<evidence type="ECO:0000313" key="8">
    <source>
        <dbReference type="EMBL" id="GAA2574355.1"/>
    </source>
</evidence>
<keyword evidence="4" id="KW-0288">FMN</keyword>
<comment type="caution">
    <text evidence="8">The sequence shown here is derived from an EMBL/GenBank/DDBJ whole genome shotgun (WGS) entry which is preliminary data.</text>
</comment>
<dbReference type="Gene3D" id="3.20.20.70">
    <property type="entry name" value="Aldolase class I"/>
    <property type="match status" value="1"/>
</dbReference>
<evidence type="ECO:0000256" key="5">
    <source>
        <dbReference type="ARBA" id="ARBA00022975"/>
    </source>
</evidence>
<dbReference type="EMBL" id="BAAARI010000008">
    <property type="protein sequence ID" value="GAA2574355.1"/>
    <property type="molecule type" value="Genomic_DNA"/>
</dbReference>
<reference evidence="9" key="1">
    <citation type="journal article" date="2019" name="Int. J. Syst. Evol. Microbiol.">
        <title>The Global Catalogue of Microorganisms (GCM) 10K type strain sequencing project: providing services to taxonomists for standard genome sequencing and annotation.</title>
        <authorList>
            <consortium name="The Broad Institute Genomics Platform"/>
            <consortium name="The Broad Institute Genome Sequencing Center for Infectious Disease"/>
            <person name="Wu L."/>
            <person name="Ma J."/>
        </authorList>
    </citation>
    <scope>NUCLEOTIDE SEQUENCE [LARGE SCALE GENOMIC DNA]</scope>
    <source>
        <strain evidence="9">JCM 16365</strain>
    </source>
</reference>
<evidence type="ECO:0000256" key="2">
    <source>
        <dbReference type="ARBA" id="ARBA00004725"/>
    </source>
</evidence>
<feature type="domain" description="Dihydroorotate dehydrogenase catalytic" evidence="7">
    <location>
        <begin position="166"/>
        <end position="337"/>
    </location>
</feature>
<keyword evidence="6" id="KW-0560">Oxidoreductase</keyword>
<name>A0ABP6BJY7_9MICO</name>
<keyword evidence="3" id="KW-0285">Flavoprotein</keyword>
<comment type="cofactor">
    <cofactor evidence="1">
        <name>FMN</name>
        <dbReference type="ChEBI" id="CHEBI:58210"/>
    </cofactor>
</comment>
<dbReference type="InterPro" id="IPR013785">
    <property type="entry name" value="Aldolase_TIM"/>
</dbReference>
<evidence type="ECO:0000313" key="9">
    <source>
        <dbReference type="Proteomes" id="UP001500274"/>
    </source>
</evidence>
<dbReference type="RefSeq" id="WP_344227686.1">
    <property type="nucleotide sequence ID" value="NZ_BAAARI010000008.1"/>
</dbReference>
<accession>A0ABP6BJY7</accession>
<dbReference type="SUPFAM" id="SSF51395">
    <property type="entry name" value="FMN-linked oxidoreductases"/>
    <property type="match status" value="1"/>
</dbReference>
<dbReference type="InterPro" id="IPR050074">
    <property type="entry name" value="DHO_dehydrogenase"/>
</dbReference>
<dbReference type="InterPro" id="IPR005720">
    <property type="entry name" value="Dihydroorotate_DH_cat"/>
</dbReference>
<keyword evidence="9" id="KW-1185">Reference proteome</keyword>
<organism evidence="8 9">
    <name type="scientific">Microbacterium binotii</name>
    <dbReference type="NCBI Taxonomy" id="462710"/>
    <lineage>
        <taxon>Bacteria</taxon>
        <taxon>Bacillati</taxon>
        <taxon>Actinomycetota</taxon>
        <taxon>Actinomycetes</taxon>
        <taxon>Micrococcales</taxon>
        <taxon>Microbacteriaceae</taxon>
        <taxon>Microbacterium</taxon>
    </lineage>
</organism>
<dbReference type="Pfam" id="PF01180">
    <property type="entry name" value="DHO_dh"/>
    <property type="match status" value="1"/>
</dbReference>
<protein>
    <submittedName>
        <fullName evidence="8">Diguanylate cyclase</fullName>
    </submittedName>
</protein>
<keyword evidence="5" id="KW-0665">Pyrimidine biosynthesis</keyword>
<dbReference type="InterPro" id="IPR012135">
    <property type="entry name" value="Dihydroorotate_DH_1_2"/>
</dbReference>
<comment type="pathway">
    <text evidence="2">Pyrimidine metabolism; UMP biosynthesis via de novo pathway.</text>
</comment>
<dbReference type="PIRSF" id="PIRSF000164">
    <property type="entry name" value="DHO_oxidase"/>
    <property type="match status" value="1"/>
</dbReference>